<dbReference type="EMBL" id="LT629749">
    <property type="protein sequence ID" value="SDT09024.1"/>
    <property type="molecule type" value="Genomic_DNA"/>
</dbReference>
<organism evidence="2 3">
    <name type="scientific">Friedmanniella luteola</name>
    <dbReference type="NCBI Taxonomy" id="546871"/>
    <lineage>
        <taxon>Bacteria</taxon>
        <taxon>Bacillati</taxon>
        <taxon>Actinomycetota</taxon>
        <taxon>Actinomycetes</taxon>
        <taxon>Propionibacteriales</taxon>
        <taxon>Nocardioidaceae</taxon>
        <taxon>Friedmanniella</taxon>
    </lineage>
</organism>
<dbReference type="AlphaFoldDB" id="A0A1H1XID4"/>
<evidence type="ECO:0000313" key="2">
    <source>
        <dbReference type="EMBL" id="SDT09024.1"/>
    </source>
</evidence>
<dbReference type="InterPro" id="IPR000182">
    <property type="entry name" value="GNAT_dom"/>
</dbReference>
<accession>A0A1H1XID4</accession>
<dbReference type="Proteomes" id="UP000199092">
    <property type="component" value="Chromosome I"/>
</dbReference>
<reference evidence="2 3" key="1">
    <citation type="submission" date="2016-10" db="EMBL/GenBank/DDBJ databases">
        <authorList>
            <person name="de Groot N.N."/>
        </authorList>
    </citation>
    <scope>NUCLEOTIDE SEQUENCE [LARGE SCALE GENOMIC DNA]</scope>
    <source>
        <strain evidence="2 3">DSM 21741</strain>
    </source>
</reference>
<proteinExistence type="predicted"/>
<dbReference type="Gene3D" id="3.40.630.30">
    <property type="match status" value="1"/>
</dbReference>
<protein>
    <submittedName>
        <fullName evidence="2">Protein N-acetyltransferase, RimJ/RimL family</fullName>
    </submittedName>
</protein>
<evidence type="ECO:0000259" key="1">
    <source>
        <dbReference type="Pfam" id="PF13302"/>
    </source>
</evidence>
<name>A0A1H1XID4_9ACTN</name>
<dbReference type="InterPro" id="IPR016181">
    <property type="entry name" value="Acyl_CoA_acyltransferase"/>
</dbReference>
<keyword evidence="3" id="KW-1185">Reference proteome</keyword>
<dbReference type="Pfam" id="PF13302">
    <property type="entry name" value="Acetyltransf_3"/>
    <property type="match status" value="1"/>
</dbReference>
<gene>
    <name evidence="2" type="ORF">SAMN04488543_3008</name>
</gene>
<feature type="domain" description="N-acetyltransferase" evidence="1">
    <location>
        <begin position="12"/>
        <end position="142"/>
    </location>
</feature>
<keyword evidence="2" id="KW-0808">Transferase</keyword>
<dbReference type="STRING" id="546871.SAMN04488543_3008"/>
<dbReference type="GO" id="GO:0016747">
    <property type="term" value="F:acyltransferase activity, transferring groups other than amino-acyl groups"/>
    <property type="evidence" value="ECO:0007669"/>
    <property type="project" value="InterPro"/>
</dbReference>
<evidence type="ECO:0000313" key="3">
    <source>
        <dbReference type="Proteomes" id="UP000199092"/>
    </source>
</evidence>
<dbReference type="SUPFAM" id="SSF55729">
    <property type="entry name" value="Acyl-CoA N-acyltransferases (Nat)"/>
    <property type="match status" value="1"/>
</dbReference>
<sequence>MTTVTTPTPEVTFVRLTEVPLDDLVALLDEPRNARHLPLAGGPTTRESTAAWVRSKDQQWETAGYGPWAVLLDGVFAGWGGFQREEHGPDLALVLRPACWGAGELVTRAALQRGFDELGFDAVTIALPRSRNPERVVGRLGFVPAGEVVHDGVPFRLFRLTREVWRR</sequence>
<dbReference type="RefSeq" id="WP_197677055.1">
    <property type="nucleotide sequence ID" value="NZ_LT629749.1"/>
</dbReference>